<comment type="caution">
    <text evidence="1">The sequence shown here is derived from an EMBL/GenBank/DDBJ whole genome shotgun (WGS) entry which is preliminary data.</text>
</comment>
<sequence>MTRNEKIRIVEQINAYADKVFCDVDTDKTQVSVKLEMLRPEMERLAEKHELALEDIFVMYMDLNSVQKAQEELQLKEMLADIPGMPKDEMPFEF</sequence>
<organism evidence="1 2">
    <name type="scientific">Cuneatibacter caecimuris</name>
    <dbReference type="NCBI Taxonomy" id="1796618"/>
    <lineage>
        <taxon>Bacteria</taxon>
        <taxon>Bacillati</taxon>
        <taxon>Bacillota</taxon>
        <taxon>Clostridia</taxon>
        <taxon>Lachnospirales</taxon>
        <taxon>Lachnospiraceae</taxon>
        <taxon>Cuneatibacter</taxon>
    </lineage>
</organism>
<dbReference type="RefSeq" id="WP_130435012.1">
    <property type="nucleotide sequence ID" value="NZ_SGXF01000003.1"/>
</dbReference>
<dbReference type="EMBL" id="SGXF01000003">
    <property type="protein sequence ID" value="RZT00393.1"/>
    <property type="molecule type" value="Genomic_DNA"/>
</dbReference>
<proteinExistence type="predicted"/>
<keyword evidence="2" id="KW-1185">Reference proteome</keyword>
<dbReference type="Proteomes" id="UP000292927">
    <property type="component" value="Unassembled WGS sequence"/>
</dbReference>
<evidence type="ECO:0000313" key="2">
    <source>
        <dbReference type="Proteomes" id="UP000292927"/>
    </source>
</evidence>
<dbReference type="OrthoDB" id="2061254at2"/>
<gene>
    <name evidence="1" type="ORF">EV209_1700</name>
</gene>
<accession>A0A4Q7PMX5</accession>
<evidence type="ECO:0000313" key="1">
    <source>
        <dbReference type="EMBL" id="RZT00393.1"/>
    </source>
</evidence>
<dbReference type="AlphaFoldDB" id="A0A4Q7PMX5"/>
<protein>
    <submittedName>
        <fullName evidence="1">Uncharacterized protein</fullName>
    </submittedName>
</protein>
<name>A0A4Q7PMX5_9FIRM</name>
<reference evidence="1 2" key="1">
    <citation type="submission" date="2019-02" db="EMBL/GenBank/DDBJ databases">
        <title>Genomic Encyclopedia of Type Strains, Phase IV (KMG-IV): sequencing the most valuable type-strain genomes for metagenomic binning, comparative biology and taxonomic classification.</title>
        <authorList>
            <person name="Goeker M."/>
        </authorList>
    </citation>
    <scope>NUCLEOTIDE SEQUENCE [LARGE SCALE GENOMIC DNA]</scope>
    <source>
        <strain evidence="1 2">DSM 29486</strain>
    </source>
</reference>